<organism evidence="2 3">
    <name type="scientific">Mycolicibacter arupensis</name>
    <dbReference type="NCBI Taxonomy" id="342002"/>
    <lineage>
        <taxon>Bacteria</taxon>
        <taxon>Bacillati</taxon>
        <taxon>Actinomycetota</taxon>
        <taxon>Actinomycetes</taxon>
        <taxon>Mycobacteriales</taxon>
        <taxon>Mycobacteriaceae</taxon>
        <taxon>Mycolicibacter</taxon>
    </lineage>
</organism>
<dbReference type="InterPro" id="IPR019710">
    <property type="entry name" value="DUF4226"/>
</dbReference>
<feature type="region of interest" description="Disordered" evidence="1">
    <location>
        <begin position="66"/>
        <end position="139"/>
    </location>
</feature>
<accession>A0A5C7XS15</accession>
<feature type="compositionally biased region" description="Pro residues" evidence="1">
    <location>
        <begin position="75"/>
        <end position="94"/>
    </location>
</feature>
<feature type="compositionally biased region" description="Low complexity" evidence="1">
    <location>
        <begin position="277"/>
        <end position="292"/>
    </location>
</feature>
<gene>
    <name evidence="2" type="ORF">E6Q54_19620</name>
</gene>
<evidence type="ECO:0000313" key="2">
    <source>
        <dbReference type="EMBL" id="TXI51864.1"/>
    </source>
</evidence>
<dbReference type="Proteomes" id="UP000321797">
    <property type="component" value="Unassembled WGS sequence"/>
</dbReference>
<protein>
    <submittedName>
        <fullName evidence="2">DUF4226 domain-containing protein</fullName>
    </submittedName>
</protein>
<feature type="region of interest" description="Disordered" evidence="1">
    <location>
        <begin position="352"/>
        <end position="431"/>
    </location>
</feature>
<sequence length="549" mass="55170">MATWEDLQAALIRINDHYHSPLGWRNNIDDPELLRRIIGWQNHHVPGCHIPDELVSDLRGHYPDLFNVKSGEMTTPPPPPAAPAPASPPPPPSPGLTDPGLKEPDPKSPARPGPGKTGEGGDGGTGGATSPDGDDGFSGRAAETVKQLDAALAKNRSDLNDADDKLADAILNATTSSETGKAKLRALQDSLISQVKKIGPSLDTPAGQQQLAEFLQGKVSEISEVLKDNGLDSAAHAAVLDGLTERFAALAGTKPATKGGAPGGPGGEKGGAGDQPGPGVAPAAPGDLGDLGGLASDPLLSSLMPGMGALGSLPGMLSGMLPGAGGGGFGMPGGGMPFGDLGSGLGSAIRDARSAEDTGLKDPPSTLAEKVETKDGSSSGSGETKPAGVQGGEGTGEKAAASTGQVTPVSTPEQTPEGQTAGDTVVKLPSGATADAGSASLAKAGRAVLDGTPIDDAYRQSGVNLSPRGAPVTAPVSPSKLVFGDIGQFTDHRIMALGDNRVWVNGREMTLNELQTGPNFLGWERPVVPAAQSQPVFKTSASAPAAAPH</sequence>
<evidence type="ECO:0000256" key="1">
    <source>
        <dbReference type="SAM" id="MobiDB-lite"/>
    </source>
</evidence>
<feature type="compositionally biased region" description="Polar residues" evidence="1">
    <location>
        <begin position="402"/>
        <end position="422"/>
    </location>
</feature>
<comment type="caution">
    <text evidence="2">The sequence shown here is derived from an EMBL/GenBank/DDBJ whole genome shotgun (WGS) entry which is preliminary data.</text>
</comment>
<dbReference type="EMBL" id="SSGD01000137">
    <property type="protein sequence ID" value="TXI51864.1"/>
    <property type="molecule type" value="Genomic_DNA"/>
</dbReference>
<proteinExistence type="predicted"/>
<feature type="compositionally biased region" description="Gly residues" evidence="1">
    <location>
        <begin position="115"/>
        <end position="127"/>
    </location>
</feature>
<dbReference type="AlphaFoldDB" id="A0A5C7XS15"/>
<evidence type="ECO:0000313" key="3">
    <source>
        <dbReference type="Proteomes" id="UP000321797"/>
    </source>
</evidence>
<dbReference type="RefSeq" id="WP_276762818.1">
    <property type="nucleotide sequence ID" value="NZ_SSGD01000137.1"/>
</dbReference>
<name>A0A5C7XS15_9MYCO</name>
<feature type="compositionally biased region" description="Gly residues" evidence="1">
    <location>
        <begin position="260"/>
        <end position="276"/>
    </location>
</feature>
<feature type="region of interest" description="Disordered" evidence="1">
    <location>
        <begin position="253"/>
        <end position="292"/>
    </location>
</feature>
<reference evidence="2 3" key="1">
    <citation type="submission" date="2018-09" db="EMBL/GenBank/DDBJ databases">
        <title>Metagenome Assembled Genomes from an Advanced Water Purification Facility.</title>
        <authorList>
            <person name="Stamps B.W."/>
            <person name="Spear J.R."/>
        </authorList>
    </citation>
    <scope>NUCLEOTIDE SEQUENCE [LARGE SCALE GENOMIC DNA]</scope>
    <source>
        <strain evidence="2">Bin_29_2</strain>
    </source>
</reference>
<dbReference type="Pfam" id="PF10774">
    <property type="entry name" value="DUF4226"/>
    <property type="match status" value="1"/>
</dbReference>